<dbReference type="PANTHER" id="PTHR45924:SF2">
    <property type="entry name" value="FI17866P1"/>
    <property type="match status" value="1"/>
</dbReference>
<gene>
    <name evidence="3" type="ORF">GSOID_T00002613001</name>
</gene>
<dbReference type="SMART" id="SM00325">
    <property type="entry name" value="RhoGEF"/>
    <property type="match status" value="1"/>
</dbReference>
<dbReference type="InterPro" id="IPR035899">
    <property type="entry name" value="DBL_dom_sf"/>
</dbReference>
<dbReference type="EMBL" id="FN653026">
    <property type="protein sequence ID" value="CBY07624.1"/>
    <property type="molecule type" value="Genomic_DNA"/>
</dbReference>
<dbReference type="Pfam" id="PF00621">
    <property type="entry name" value="RhoGEF"/>
    <property type="match status" value="1"/>
</dbReference>
<protein>
    <recommendedName>
        <fullName evidence="2">DH domain-containing protein</fullName>
    </recommendedName>
</protein>
<evidence type="ECO:0000259" key="2">
    <source>
        <dbReference type="PROSITE" id="PS50010"/>
    </source>
</evidence>
<proteinExistence type="predicted"/>
<feature type="compositionally biased region" description="Polar residues" evidence="1">
    <location>
        <begin position="20"/>
        <end position="35"/>
    </location>
</feature>
<dbReference type="SUPFAM" id="SSF48065">
    <property type="entry name" value="DBL homology domain (DH-domain)"/>
    <property type="match status" value="1"/>
</dbReference>
<feature type="compositionally biased region" description="Low complexity" evidence="1">
    <location>
        <begin position="50"/>
        <end position="61"/>
    </location>
</feature>
<organism evidence="3">
    <name type="scientific">Oikopleura dioica</name>
    <name type="common">Tunicate</name>
    <dbReference type="NCBI Taxonomy" id="34765"/>
    <lineage>
        <taxon>Eukaryota</taxon>
        <taxon>Metazoa</taxon>
        <taxon>Chordata</taxon>
        <taxon>Tunicata</taxon>
        <taxon>Appendicularia</taxon>
        <taxon>Copelata</taxon>
        <taxon>Oikopleuridae</taxon>
        <taxon>Oikopleura</taxon>
    </lineage>
</organism>
<evidence type="ECO:0000313" key="4">
    <source>
        <dbReference type="Proteomes" id="UP000001307"/>
    </source>
</evidence>
<evidence type="ECO:0000256" key="1">
    <source>
        <dbReference type="SAM" id="MobiDB-lite"/>
    </source>
</evidence>
<dbReference type="InterPro" id="IPR000219">
    <property type="entry name" value="DH_dom"/>
</dbReference>
<dbReference type="GO" id="GO:0005085">
    <property type="term" value="F:guanyl-nucleotide exchange factor activity"/>
    <property type="evidence" value="ECO:0007669"/>
    <property type="project" value="InterPro"/>
</dbReference>
<reference evidence="3" key="1">
    <citation type="journal article" date="2010" name="Science">
        <title>Plasticity of animal genome architecture unmasked by rapid evolution of a pelagic tunicate.</title>
        <authorList>
            <person name="Denoeud F."/>
            <person name="Henriet S."/>
            <person name="Mungpakdee S."/>
            <person name="Aury J.M."/>
            <person name="Da Silva C."/>
            <person name="Brinkmann H."/>
            <person name="Mikhaleva J."/>
            <person name="Olsen L.C."/>
            <person name="Jubin C."/>
            <person name="Canestro C."/>
            <person name="Bouquet J.M."/>
            <person name="Danks G."/>
            <person name="Poulain J."/>
            <person name="Campsteijn C."/>
            <person name="Adamski M."/>
            <person name="Cross I."/>
            <person name="Yadetie F."/>
            <person name="Muffato M."/>
            <person name="Louis A."/>
            <person name="Butcher S."/>
            <person name="Tsagkogeorga G."/>
            <person name="Konrad A."/>
            <person name="Singh S."/>
            <person name="Jensen M.F."/>
            <person name="Cong E.H."/>
            <person name="Eikeseth-Otteraa H."/>
            <person name="Noel B."/>
            <person name="Anthouard V."/>
            <person name="Porcel B.M."/>
            <person name="Kachouri-Lafond R."/>
            <person name="Nishino A."/>
            <person name="Ugolini M."/>
            <person name="Chourrout P."/>
            <person name="Nishida H."/>
            <person name="Aasland R."/>
            <person name="Huzurbazar S."/>
            <person name="Westhof E."/>
            <person name="Delsuc F."/>
            <person name="Lehrach H."/>
            <person name="Reinhardt R."/>
            <person name="Weissenbach J."/>
            <person name="Roy S.W."/>
            <person name="Artiguenave F."/>
            <person name="Postlethwait J.H."/>
            <person name="Manak J.R."/>
            <person name="Thompson E.M."/>
            <person name="Jaillon O."/>
            <person name="Du Pasquier L."/>
            <person name="Boudinot P."/>
            <person name="Liberles D.A."/>
            <person name="Volff J.N."/>
            <person name="Philippe H."/>
            <person name="Lenhard B."/>
            <person name="Roest Crollius H."/>
            <person name="Wincker P."/>
            <person name="Chourrout D."/>
        </authorList>
    </citation>
    <scope>NUCLEOTIDE SEQUENCE [LARGE SCALE GENOMIC DNA]</scope>
</reference>
<sequence>MITRNRPPDARQKVDPGVTWSANNTYDFDTGSTDSGKPPSWTGKPTRPTSYSSVSSASSRGSYLSDSLRLGALAEEHQRLPVAVEQVINELIETEFAYLNSLQEVMTGYLTPLRQEVKKNALPLTMAEIDVIFLNIEEIAAFHLNIYEKLCQSHENLTSIANVFINNSEQFKIYTYYCTNLPHSNSMLVDVLDRPRVRAALAELQKKLGHPLPLSTYLLKPFQRVCKYPDILQAWQIRTPKNTKKGGGELDLGHKVEMTVGSVASRQL</sequence>
<accession>E4X6B4</accession>
<dbReference type="Gene3D" id="1.20.900.10">
    <property type="entry name" value="Dbl homology (DH) domain"/>
    <property type="match status" value="1"/>
</dbReference>
<feature type="domain" description="DH" evidence="2">
    <location>
        <begin position="83"/>
        <end position="268"/>
    </location>
</feature>
<dbReference type="CDD" id="cd00160">
    <property type="entry name" value="RhoGEF"/>
    <property type="match status" value="1"/>
</dbReference>
<feature type="region of interest" description="Disordered" evidence="1">
    <location>
        <begin position="1"/>
        <end position="61"/>
    </location>
</feature>
<evidence type="ECO:0000313" key="3">
    <source>
        <dbReference type="EMBL" id="CBY07624.1"/>
    </source>
</evidence>
<dbReference type="PANTHER" id="PTHR45924">
    <property type="entry name" value="FI17866P1"/>
    <property type="match status" value="1"/>
</dbReference>
<feature type="compositionally biased region" description="Basic and acidic residues" evidence="1">
    <location>
        <begin position="1"/>
        <end position="14"/>
    </location>
</feature>
<dbReference type="OrthoDB" id="10004999at2759"/>
<dbReference type="PROSITE" id="PS50010">
    <property type="entry name" value="DH_2"/>
    <property type="match status" value="1"/>
</dbReference>
<name>E4X6B4_OIKDI</name>
<dbReference type="InParanoid" id="E4X6B4"/>
<keyword evidence="4" id="KW-1185">Reference proteome</keyword>
<dbReference type="Proteomes" id="UP000001307">
    <property type="component" value="Unassembled WGS sequence"/>
</dbReference>
<dbReference type="AlphaFoldDB" id="E4X6B4"/>
<dbReference type="GO" id="GO:0031267">
    <property type="term" value="F:small GTPase binding"/>
    <property type="evidence" value="ECO:0007669"/>
    <property type="project" value="TreeGrafter"/>
</dbReference>